<dbReference type="PANTHER" id="PTHR13800">
    <property type="entry name" value="TRANSIENT RECEPTOR POTENTIAL CATION CHANNEL, SUBFAMILY M, MEMBER 6"/>
    <property type="match status" value="1"/>
</dbReference>
<accession>A0A8B9FI53</accession>
<dbReference type="Proteomes" id="UP000694522">
    <property type="component" value="Unplaced"/>
</dbReference>
<organism evidence="2 3">
    <name type="scientific">Amazona collaria</name>
    <name type="common">yellow-billed parrot</name>
    <dbReference type="NCBI Taxonomy" id="241587"/>
    <lineage>
        <taxon>Eukaryota</taxon>
        <taxon>Metazoa</taxon>
        <taxon>Chordata</taxon>
        <taxon>Craniata</taxon>
        <taxon>Vertebrata</taxon>
        <taxon>Euteleostomi</taxon>
        <taxon>Archelosauria</taxon>
        <taxon>Archosauria</taxon>
        <taxon>Dinosauria</taxon>
        <taxon>Saurischia</taxon>
        <taxon>Theropoda</taxon>
        <taxon>Coelurosauria</taxon>
        <taxon>Aves</taxon>
        <taxon>Neognathae</taxon>
        <taxon>Neoaves</taxon>
        <taxon>Telluraves</taxon>
        <taxon>Australaves</taxon>
        <taxon>Psittaciformes</taxon>
        <taxon>Psittacidae</taxon>
        <taxon>Amazona</taxon>
    </lineage>
</organism>
<feature type="domain" description="TRPM SLOG" evidence="1">
    <location>
        <begin position="11"/>
        <end position="160"/>
    </location>
</feature>
<dbReference type="AlphaFoldDB" id="A0A8B9FI53"/>
<keyword evidence="3" id="KW-1185">Reference proteome</keyword>
<evidence type="ECO:0000313" key="3">
    <source>
        <dbReference type="Proteomes" id="UP000694522"/>
    </source>
</evidence>
<dbReference type="GO" id="GO:0099604">
    <property type="term" value="F:ligand-gated calcium channel activity"/>
    <property type="evidence" value="ECO:0007669"/>
    <property type="project" value="TreeGrafter"/>
</dbReference>
<evidence type="ECO:0000313" key="2">
    <source>
        <dbReference type="Ensembl" id="ENSACOP00000010312.1"/>
    </source>
</evidence>
<sequence length="209" mass="23409">MNNTSTVSYCLSHFMLNKWKLPAPNLVVSLAGEEENFQVKPWLWDTLKKGLIKAAQSTGAWIFTSALRVGITRHLVQAVRDHALASTSSKARVTNESLVSYQSNDNIQGPLYSLDHNHSHFILVDHITPDEPGGTTKLRLTLEKHISEQRTGYGGNSVVPYLRSHPTMDTNSKWRSVHCSTKGNIKKLFEPNASYLPTESSIHLIMLPF</sequence>
<protein>
    <recommendedName>
        <fullName evidence="1">TRPM SLOG domain-containing protein</fullName>
    </recommendedName>
</protein>
<dbReference type="InterPro" id="IPR050927">
    <property type="entry name" value="TRPM"/>
</dbReference>
<dbReference type="InterPro" id="IPR041491">
    <property type="entry name" value="TRPM_SLOG"/>
</dbReference>
<reference evidence="2" key="1">
    <citation type="submission" date="2025-08" db="UniProtKB">
        <authorList>
            <consortium name="Ensembl"/>
        </authorList>
    </citation>
    <scope>IDENTIFICATION</scope>
</reference>
<name>A0A8B9FI53_9PSIT</name>
<dbReference type="GO" id="GO:0005886">
    <property type="term" value="C:plasma membrane"/>
    <property type="evidence" value="ECO:0007669"/>
    <property type="project" value="TreeGrafter"/>
</dbReference>
<evidence type="ECO:0000259" key="1">
    <source>
        <dbReference type="Pfam" id="PF18139"/>
    </source>
</evidence>
<dbReference type="PANTHER" id="PTHR13800:SF5">
    <property type="entry name" value="TRANSIENT RECEPTOR POTENTIAL CATION CHANNEL SUBFAMILY M MEMBER 5"/>
    <property type="match status" value="1"/>
</dbReference>
<proteinExistence type="predicted"/>
<reference evidence="2" key="2">
    <citation type="submission" date="2025-09" db="UniProtKB">
        <authorList>
            <consortium name="Ensembl"/>
        </authorList>
    </citation>
    <scope>IDENTIFICATION</scope>
</reference>
<dbReference type="GO" id="GO:0005227">
    <property type="term" value="F:calcium-activated cation channel activity"/>
    <property type="evidence" value="ECO:0007669"/>
    <property type="project" value="TreeGrafter"/>
</dbReference>
<dbReference type="Pfam" id="PF18139">
    <property type="entry name" value="LSDAT_euk"/>
    <property type="match status" value="1"/>
</dbReference>
<dbReference type="Ensembl" id="ENSACOT00000010675.1">
    <property type="protein sequence ID" value="ENSACOP00000010312.1"/>
    <property type="gene ID" value="ENSACOG00000007193.1"/>
</dbReference>